<comment type="caution">
    <text evidence="1">The sequence shown here is derived from an EMBL/GenBank/DDBJ whole genome shotgun (WGS) entry which is preliminary data.</text>
</comment>
<evidence type="ECO:0000313" key="2">
    <source>
        <dbReference type="Proteomes" id="UP000198211"/>
    </source>
</evidence>
<evidence type="ECO:0000313" key="1">
    <source>
        <dbReference type="EMBL" id="OWZ03530.1"/>
    </source>
</evidence>
<keyword evidence="2" id="KW-1185">Reference proteome</keyword>
<protein>
    <submittedName>
        <fullName evidence="1">Uncharacterized protein</fullName>
    </submittedName>
</protein>
<reference evidence="2" key="1">
    <citation type="submission" date="2017-03" db="EMBL/GenBank/DDBJ databases">
        <title>Phytopthora megakarya and P. palmivora, two closely related causual agents of cacao black pod achieved similar genome size and gene model numbers by different mechanisms.</title>
        <authorList>
            <person name="Ali S."/>
            <person name="Shao J."/>
            <person name="Larry D.J."/>
            <person name="Kronmiller B."/>
            <person name="Shen D."/>
            <person name="Strem M.D."/>
            <person name="Melnick R.L."/>
            <person name="Guiltinan M.J."/>
            <person name="Tyler B.M."/>
            <person name="Meinhardt L.W."/>
            <person name="Bailey B.A."/>
        </authorList>
    </citation>
    <scope>NUCLEOTIDE SEQUENCE [LARGE SCALE GENOMIC DNA]</scope>
    <source>
        <strain evidence="2">zdho120</strain>
    </source>
</reference>
<dbReference type="EMBL" id="NBNE01005466">
    <property type="protein sequence ID" value="OWZ03530.1"/>
    <property type="molecule type" value="Genomic_DNA"/>
</dbReference>
<dbReference type="Proteomes" id="UP000198211">
    <property type="component" value="Unassembled WGS sequence"/>
</dbReference>
<dbReference type="AlphaFoldDB" id="A0A225VGB0"/>
<dbReference type="OrthoDB" id="116757at2759"/>
<proteinExistence type="predicted"/>
<sequence>MDSEPRPWALYDLSGADAPGNLVEMKEYFRRFHWLQRKKFDGVEATALQTSWCAFITRWNSMLASSDSLPTWLKDLGCRPRRLSRIGMGLWSPRTAILRQSNCRRR</sequence>
<gene>
    <name evidence="1" type="ORF">PHMEG_00024729</name>
</gene>
<name>A0A225VGB0_9STRA</name>
<organism evidence="1 2">
    <name type="scientific">Phytophthora megakarya</name>
    <dbReference type="NCBI Taxonomy" id="4795"/>
    <lineage>
        <taxon>Eukaryota</taxon>
        <taxon>Sar</taxon>
        <taxon>Stramenopiles</taxon>
        <taxon>Oomycota</taxon>
        <taxon>Peronosporomycetes</taxon>
        <taxon>Peronosporales</taxon>
        <taxon>Peronosporaceae</taxon>
        <taxon>Phytophthora</taxon>
    </lineage>
</organism>
<accession>A0A225VGB0</accession>